<evidence type="ECO:0000313" key="2">
    <source>
        <dbReference type="EMBL" id="MCJ8208086.1"/>
    </source>
</evidence>
<dbReference type="AlphaFoldDB" id="A0A9X1WZY5"/>
<reference evidence="2" key="1">
    <citation type="submission" date="2022-04" db="EMBL/GenBank/DDBJ databases">
        <title>Mucilaginibacter sp. RS28 isolated from freshwater.</title>
        <authorList>
            <person name="Ko S.-R."/>
        </authorList>
    </citation>
    <scope>NUCLEOTIDE SEQUENCE</scope>
    <source>
        <strain evidence="2">RS28</strain>
    </source>
</reference>
<dbReference type="RefSeq" id="WP_245127924.1">
    <property type="nucleotide sequence ID" value="NZ_JALJEJ010000001.1"/>
</dbReference>
<organism evidence="2 3">
    <name type="scientific">Mucilaginibacter straminoryzae</name>
    <dbReference type="NCBI Taxonomy" id="2932774"/>
    <lineage>
        <taxon>Bacteria</taxon>
        <taxon>Pseudomonadati</taxon>
        <taxon>Bacteroidota</taxon>
        <taxon>Sphingobacteriia</taxon>
        <taxon>Sphingobacteriales</taxon>
        <taxon>Sphingobacteriaceae</taxon>
        <taxon>Mucilaginibacter</taxon>
    </lineage>
</organism>
<feature type="chain" id="PRO_5040911818" evidence="1">
    <location>
        <begin position="22"/>
        <end position="133"/>
    </location>
</feature>
<keyword evidence="3" id="KW-1185">Reference proteome</keyword>
<proteinExistence type="predicted"/>
<evidence type="ECO:0000256" key="1">
    <source>
        <dbReference type="SAM" id="SignalP"/>
    </source>
</evidence>
<name>A0A9X1WZY5_9SPHI</name>
<accession>A0A9X1WZY5</accession>
<dbReference type="Proteomes" id="UP001139450">
    <property type="component" value="Unassembled WGS sequence"/>
</dbReference>
<gene>
    <name evidence="2" type="ORF">MUY27_00105</name>
</gene>
<dbReference type="EMBL" id="JALJEJ010000001">
    <property type="protein sequence ID" value="MCJ8208086.1"/>
    <property type="molecule type" value="Genomic_DNA"/>
</dbReference>
<feature type="signal peptide" evidence="1">
    <location>
        <begin position="1"/>
        <end position="21"/>
    </location>
</feature>
<keyword evidence="1" id="KW-0732">Signal</keyword>
<protein>
    <submittedName>
        <fullName evidence="2">Uncharacterized protein</fullName>
    </submittedName>
</protein>
<sequence length="133" mass="14695">MKKIIMPLGIALTFCSTVSFADDKPQPDKQGTFHTVNEKNTKPWGCLDSKEYHEPGTNVYQLQCWDPGEKICQFADGTCPSDFPPFPGGNVRQTVVEQVISGNFTGSIDFPTGTVTWNGVSPDDFSYSIRQNP</sequence>
<evidence type="ECO:0000313" key="3">
    <source>
        <dbReference type="Proteomes" id="UP001139450"/>
    </source>
</evidence>
<comment type="caution">
    <text evidence="2">The sequence shown here is derived from an EMBL/GenBank/DDBJ whole genome shotgun (WGS) entry which is preliminary data.</text>
</comment>